<protein>
    <recommendedName>
        <fullName evidence="4">DUF2934 domain-containing protein</fullName>
    </recommendedName>
</protein>
<evidence type="ECO:0000313" key="3">
    <source>
        <dbReference type="Proteomes" id="UP000179243"/>
    </source>
</evidence>
<dbReference type="Proteomes" id="UP000179243">
    <property type="component" value="Unassembled WGS sequence"/>
</dbReference>
<comment type="caution">
    <text evidence="2">The sequence shown here is derived from an EMBL/GenBank/DDBJ whole genome shotgun (WGS) entry which is preliminary data.</text>
</comment>
<sequence length="67" mass="7518">MAITKSVKSAQNHQATAGVSVSVEQQYHEIRNKAEEIFRKRNGGPGDQLSDWLKAESAIKEQHHIYA</sequence>
<evidence type="ECO:0000313" key="2">
    <source>
        <dbReference type="EMBL" id="OGK07409.1"/>
    </source>
</evidence>
<dbReference type="AlphaFoldDB" id="A0A1F7FL18"/>
<evidence type="ECO:0000256" key="1">
    <source>
        <dbReference type="SAM" id="MobiDB-lite"/>
    </source>
</evidence>
<dbReference type="InterPro" id="IPR021327">
    <property type="entry name" value="DUF2934"/>
</dbReference>
<gene>
    <name evidence="2" type="ORF">A2519_02955</name>
</gene>
<accession>A0A1F7FL18</accession>
<reference evidence="2 3" key="1">
    <citation type="journal article" date="2016" name="Nat. Commun.">
        <title>Thousands of microbial genomes shed light on interconnected biogeochemical processes in an aquifer system.</title>
        <authorList>
            <person name="Anantharaman K."/>
            <person name="Brown C.T."/>
            <person name="Hug L.A."/>
            <person name="Sharon I."/>
            <person name="Castelle C.J."/>
            <person name="Probst A.J."/>
            <person name="Thomas B.C."/>
            <person name="Singh A."/>
            <person name="Wilkins M.J."/>
            <person name="Karaoz U."/>
            <person name="Brodie E.L."/>
            <person name="Williams K.H."/>
            <person name="Hubbard S.S."/>
            <person name="Banfield J.F."/>
        </authorList>
    </citation>
    <scope>NUCLEOTIDE SEQUENCE [LARGE SCALE GENOMIC DNA]</scope>
</reference>
<dbReference type="Pfam" id="PF11154">
    <property type="entry name" value="DUF2934"/>
    <property type="match status" value="1"/>
</dbReference>
<feature type="region of interest" description="Disordered" evidence="1">
    <location>
        <begin position="1"/>
        <end position="20"/>
    </location>
</feature>
<organism evidence="2 3">
    <name type="scientific">Candidatus Raymondbacteria bacterium RIFOXYD12_FULL_49_13</name>
    <dbReference type="NCBI Taxonomy" id="1817890"/>
    <lineage>
        <taxon>Bacteria</taxon>
        <taxon>Raymondiibacteriota</taxon>
    </lineage>
</organism>
<dbReference type="EMBL" id="MFYX01000008">
    <property type="protein sequence ID" value="OGK07409.1"/>
    <property type="molecule type" value="Genomic_DNA"/>
</dbReference>
<proteinExistence type="predicted"/>
<name>A0A1F7FL18_UNCRA</name>
<evidence type="ECO:0008006" key="4">
    <source>
        <dbReference type="Google" id="ProtNLM"/>
    </source>
</evidence>